<dbReference type="GO" id="GO:0003743">
    <property type="term" value="F:translation initiation factor activity"/>
    <property type="evidence" value="ECO:0007669"/>
    <property type="project" value="InterPro"/>
</dbReference>
<feature type="region of interest" description="Disordered" evidence="2">
    <location>
        <begin position="414"/>
        <end position="433"/>
    </location>
</feature>
<feature type="region of interest" description="Disordered" evidence="2">
    <location>
        <begin position="39"/>
        <end position="63"/>
    </location>
</feature>
<gene>
    <name evidence="5" type="ORF">LPJ64_003283</name>
</gene>
<evidence type="ECO:0000313" key="5">
    <source>
        <dbReference type="EMBL" id="KAJ1645100.1"/>
    </source>
</evidence>
<evidence type="ECO:0000259" key="3">
    <source>
        <dbReference type="PROSITE" id="PS50296"/>
    </source>
</evidence>
<dbReference type="InterPro" id="IPR036877">
    <property type="entry name" value="SUI1_dom_sf"/>
</dbReference>
<protein>
    <recommendedName>
        <fullName evidence="7">Ligatin</fullName>
    </recommendedName>
</protein>
<feature type="domain" description="SUI1" evidence="3">
    <location>
        <begin position="562"/>
        <end position="635"/>
    </location>
</feature>
<dbReference type="CDD" id="cd11608">
    <property type="entry name" value="eIF2D_C"/>
    <property type="match status" value="1"/>
</dbReference>
<keyword evidence="6" id="KW-1185">Reference proteome</keyword>
<dbReference type="InterPro" id="IPR057429">
    <property type="entry name" value="WH_eIF2D"/>
</dbReference>
<name>A0A9W7XL52_9FUNG</name>
<dbReference type="PROSITE" id="PS50890">
    <property type="entry name" value="PUA"/>
    <property type="match status" value="1"/>
</dbReference>
<feature type="region of interest" description="Disordered" evidence="2">
    <location>
        <begin position="231"/>
        <end position="306"/>
    </location>
</feature>
<dbReference type="Pfam" id="PF26292">
    <property type="entry name" value="PUA_elF2D"/>
    <property type="match status" value="1"/>
</dbReference>
<evidence type="ECO:0000313" key="6">
    <source>
        <dbReference type="Proteomes" id="UP001145021"/>
    </source>
</evidence>
<dbReference type="Gene3D" id="1.10.245.10">
    <property type="entry name" value="SWIB/MDM2 domain"/>
    <property type="match status" value="1"/>
</dbReference>
<dbReference type="InterPro" id="IPR036885">
    <property type="entry name" value="SWIB_MDM2_dom_sf"/>
</dbReference>
<evidence type="ECO:0008006" key="7">
    <source>
        <dbReference type="Google" id="ProtNLM"/>
    </source>
</evidence>
<dbReference type="EMBL" id="JANBOH010000124">
    <property type="protein sequence ID" value="KAJ1645100.1"/>
    <property type="molecule type" value="Genomic_DNA"/>
</dbReference>
<proteinExistence type="inferred from homology"/>
<dbReference type="Pfam" id="PF01253">
    <property type="entry name" value="SUI1"/>
    <property type="match status" value="1"/>
</dbReference>
<comment type="similarity">
    <text evidence="1">Belongs to the eIF2D family.</text>
</comment>
<organism evidence="5 6">
    <name type="scientific">Coemansia asiatica</name>
    <dbReference type="NCBI Taxonomy" id="1052880"/>
    <lineage>
        <taxon>Eukaryota</taxon>
        <taxon>Fungi</taxon>
        <taxon>Fungi incertae sedis</taxon>
        <taxon>Zoopagomycota</taxon>
        <taxon>Kickxellomycotina</taxon>
        <taxon>Kickxellomycetes</taxon>
        <taxon>Kickxellales</taxon>
        <taxon>Kickxellaceae</taxon>
        <taxon>Coemansia</taxon>
    </lineage>
</organism>
<reference evidence="5" key="1">
    <citation type="submission" date="2022-07" db="EMBL/GenBank/DDBJ databases">
        <title>Phylogenomic reconstructions and comparative analyses of Kickxellomycotina fungi.</title>
        <authorList>
            <person name="Reynolds N.K."/>
            <person name="Stajich J.E."/>
            <person name="Barry K."/>
            <person name="Grigoriev I.V."/>
            <person name="Crous P."/>
            <person name="Smith M.E."/>
        </authorList>
    </citation>
    <scope>NUCLEOTIDE SEQUENCE</scope>
    <source>
        <strain evidence="5">NBRC 105413</strain>
    </source>
</reference>
<dbReference type="Pfam" id="PF26291">
    <property type="entry name" value="SWIB_eIF2D"/>
    <property type="match status" value="1"/>
</dbReference>
<dbReference type="PANTHER" id="PTHR12217">
    <property type="entry name" value="EUKARYOTIC TRANSLATION INITIATION FACTOR 2D"/>
    <property type="match status" value="1"/>
</dbReference>
<feature type="compositionally biased region" description="Basic and acidic residues" evidence="2">
    <location>
        <begin position="270"/>
        <end position="298"/>
    </location>
</feature>
<dbReference type="PROSITE" id="PS51925">
    <property type="entry name" value="SWIB_MDM2"/>
    <property type="match status" value="1"/>
</dbReference>
<dbReference type="PANTHER" id="PTHR12217:SF4">
    <property type="entry name" value="EUKARYOTIC TRANSLATION INITIATION FACTOR 2D"/>
    <property type="match status" value="1"/>
</dbReference>
<dbReference type="InterPro" id="IPR039759">
    <property type="entry name" value="eIF2D_SUI1"/>
</dbReference>
<evidence type="ECO:0000256" key="2">
    <source>
        <dbReference type="SAM" id="MobiDB-lite"/>
    </source>
</evidence>
<dbReference type="InterPro" id="IPR048248">
    <property type="entry name" value="PUA_eIF2d-like"/>
</dbReference>
<dbReference type="Pfam" id="PF25304">
    <property type="entry name" value="WHD_eIF2D"/>
    <property type="match status" value="1"/>
</dbReference>
<dbReference type="Gene3D" id="3.10.400.20">
    <property type="match status" value="1"/>
</dbReference>
<dbReference type="InterPro" id="IPR039757">
    <property type="entry name" value="EIF2D"/>
</dbReference>
<feature type="domain" description="DM2" evidence="4">
    <location>
        <begin position="452"/>
        <end position="537"/>
    </location>
</feature>
<dbReference type="Gene3D" id="3.30.780.10">
    <property type="entry name" value="SUI1-like domain"/>
    <property type="match status" value="1"/>
</dbReference>
<dbReference type="InterPro" id="IPR015947">
    <property type="entry name" value="PUA-like_sf"/>
</dbReference>
<sequence>MFKKQFQVKPRTPIKTSACRRLVQECKEMYPAAWPAAAELTTENDQQKETNDNTAQDADETAAEANAKDIDQQIDQIDHEEALVPMPSKLQMAKFVSHVGEKGEILYDSTGTPLWFKAEPHGGNKVQVLFPTVYTLWRFPGMLPILWTPQMVVEKLIGGADLMVPGIIVPSGGLPDLKSSTVVAICSPGNLAAQAVGVLALDTKDLRVVAGAKGKAVLISHTFKDHLWQSGSKESLPEITGPSTAKDGQSDEAENNEINSGQKESSTTESGHRQDITLSAHDVDQQDDKDSSGNHEDKAEEETMSPAEMDALLMLVLKQTMATVLNAENASALMPINASTLYSNFMTPNAPRGKTVDIKRSSYKKLAKFLKAAEKSGLVKLKDIRGELHVKSFDYKHREMASFEPYKVARAKSEKTASGEKQAANSGAKSGQAPSASAAAVASTAHMVQVIEYFKPSHGLAPLFDDVGAQTETGFFTRQQARDVLEQYIKGQNLVDARNPRMVKLDHRLCDGLLSKEEYAKLDAMPRDQLQTRLQEKMTLYTQVVVPGKTPIAPKIGRPAAVEIVCEKKMGTKVLTRIVGLETYEIDPAALAKDLKTMCASSTGVDLVPGKKNVHSVHVQGHQVSAVTRLLEKKGLPSQLVKVTDKTGKAPKKQAAGGGKSA</sequence>
<dbReference type="PROSITE" id="PS50296">
    <property type="entry name" value="SUI1"/>
    <property type="match status" value="1"/>
</dbReference>
<evidence type="ECO:0000259" key="4">
    <source>
        <dbReference type="PROSITE" id="PS51925"/>
    </source>
</evidence>
<dbReference type="GO" id="GO:0001731">
    <property type="term" value="P:formation of translation preinitiation complex"/>
    <property type="evidence" value="ECO:0007669"/>
    <property type="project" value="InterPro"/>
</dbReference>
<accession>A0A9W7XL52</accession>
<dbReference type="Proteomes" id="UP001145021">
    <property type="component" value="Unassembled WGS sequence"/>
</dbReference>
<dbReference type="SUPFAM" id="SSF55159">
    <property type="entry name" value="eIF1-like"/>
    <property type="match status" value="1"/>
</dbReference>
<dbReference type="InterPro" id="IPR001950">
    <property type="entry name" value="SUI1"/>
</dbReference>
<dbReference type="InterPro" id="IPR003121">
    <property type="entry name" value="SWIB_MDM2_domain"/>
</dbReference>
<evidence type="ECO:0000256" key="1">
    <source>
        <dbReference type="ARBA" id="ARBA00010359"/>
    </source>
</evidence>
<dbReference type="AlphaFoldDB" id="A0A9W7XL52"/>
<dbReference type="SUPFAM" id="SSF47592">
    <property type="entry name" value="SWIB/MDM2 domain"/>
    <property type="match status" value="1"/>
</dbReference>
<dbReference type="InterPro" id="IPR058886">
    <property type="entry name" value="SWIB_eIF2D"/>
</dbReference>
<dbReference type="SUPFAM" id="SSF88697">
    <property type="entry name" value="PUA domain-like"/>
    <property type="match status" value="1"/>
</dbReference>
<dbReference type="CDD" id="cd21156">
    <property type="entry name" value="PUA_eIF2d-like"/>
    <property type="match status" value="1"/>
</dbReference>
<feature type="compositionally biased region" description="Polar residues" evidence="2">
    <location>
        <begin position="256"/>
        <end position="269"/>
    </location>
</feature>
<comment type="caution">
    <text evidence="5">The sequence shown here is derived from an EMBL/GenBank/DDBJ whole genome shotgun (WGS) entry which is preliminary data.</text>
</comment>
<feature type="region of interest" description="Disordered" evidence="2">
    <location>
        <begin position="642"/>
        <end position="662"/>
    </location>
</feature>